<dbReference type="Proteomes" id="UP000012960">
    <property type="component" value="Unplaced"/>
</dbReference>
<dbReference type="InParanoid" id="A0A804JTS2"/>
<protein>
    <submittedName>
        <fullName evidence="1">(wild Malaysian banana) hypothetical protein</fullName>
    </submittedName>
</protein>
<keyword evidence="3" id="KW-1185">Reference proteome</keyword>
<organism evidence="2 3">
    <name type="scientific">Musa acuminata subsp. malaccensis</name>
    <name type="common">Wild banana</name>
    <name type="synonym">Musa malaccensis</name>
    <dbReference type="NCBI Taxonomy" id="214687"/>
    <lineage>
        <taxon>Eukaryota</taxon>
        <taxon>Viridiplantae</taxon>
        <taxon>Streptophyta</taxon>
        <taxon>Embryophyta</taxon>
        <taxon>Tracheophyta</taxon>
        <taxon>Spermatophyta</taxon>
        <taxon>Magnoliopsida</taxon>
        <taxon>Liliopsida</taxon>
        <taxon>Zingiberales</taxon>
        <taxon>Musaceae</taxon>
        <taxon>Musa</taxon>
    </lineage>
</organism>
<reference evidence="1" key="1">
    <citation type="submission" date="2021-03" db="EMBL/GenBank/DDBJ databases">
        <authorList>
            <consortium name="Genoscope - CEA"/>
            <person name="William W."/>
        </authorList>
    </citation>
    <scope>NUCLEOTIDE SEQUENCE</scope>
    <source>
        <strain evidence="1">Doubled-haploid Pahang</strain>
    </source>
</reference>
<evidence type="ECO:0000313" key="1">
    <source>
        <dbReference type="EMBL" id="CAG1856043.1"/>
    </source>
</evidence>
<reference evidence="2" key="2">
    <citation type="submission" date="2021-05" db="UniProtKB">
        <authorList>
            <consortium name="EnsemblPlants"/>
        </authorList>
    </citation>
    <scope>IDENTIFICATION</scope>
    <source>
        <strain evidence="2">subsp. malaccensis</strain>
    </source>
</reference>
<name>A0A804JTS2_MUSAM</name>
<dbReference type="EMBL" id="HG996473">
    <property type="protein sequence ID" value="CAG1856043.1"/>
    <property type="molecule type" value="Genomic_DNA"/>
</dbReference>
<accession>A0A804JTS2</accession>
<proteinExistence type="predicted"/>
<dbReference type="AlphaFoldDB" id="A0A804JTS2"/>
<gene>
    <name evidence="1" type="ORF">GSMUA_45950.1</name>
</gene>
<evidence type="ECO:0000313" key="2">
    <source>
        <dbReference type="EnsemblPlants" id="Ma07_p08890.1"/>
    </source>
</evidence>
<dbReference type="EnsemblPlants" id="Ma07_t08890.1">
    <property type="protein sequence ID" value="Ma07_p08890.1"/>
    <property type="gene ID" value="Ma07_g08890"/>
</dbReference>
<dbReference type="Gramene" id="Ma07_t08890.1">
    <property type="protein sequence ID" value="Ma07_p08890.1"/>
    <property type="gene ID" value="Ma07_g08890"/>
</dbReference>
<sequence>MRVFRFARERNIPLVMLTSGGFMKSSAKATADSIINLFNRNLIDLDRLLPLC</sequence>
<evidence type="ECO:0000313" key="3">
    <source>
        <dbReference type="Proteomes" id="UP000012960"/>
    </source>
</evidence>